<dbReference type="GO" id="GO:0016887">
    <property type="term" value="F:ATP hydrolysis activity"/>
    <property type="evidence" value="ECO:0007669"/>
    <property type="project" value="InterPro"/>
</dbReference>
<keyword evidence="6" id="KW-0862">Zinc</keyword>
<feature type="domain" description="AAA+ ATPase" evidence="10">
    <location>
        <begin position="97"/>
        <end position="242"/>
    </location>
</feature>
<dbReference type="FunFam" id="3.40.50.300:FF:002568">
    <property type="entry name" value="Cell division protein (FtsH)"/>
    <property type="match status" value="1"/>
</dbReference>
<dbReference type="Gene3D" id="3.40.50.300">
    <property type="entry name" value="P-loop containing nucleotide triphosphate hydrolases"/>
    <property type="match status" value="1"/>
</dbReference>
<dbReference type="InterPro" id="IPR003960">
    <property type="entry name" value="ATPase_AAA_CS"/>
</dbReference>
<organism evidence="11 12">
    <name type="scientific">Desulfotruncus arcticus DSM 17038</name>
    <dbReference type="NCBI Taxonomy" id="1121424"/>
    <lineage>
        <taxon>Bacteria</taxon>
        <taxon>Bacillati</taxon>
        <taxon>Bacillota</taxon>
        <taxon>Clostridia</taxon>
        <taxon>Eubacteriales</taxon>
        <taxon>Desulfallaceae</taxon>
        <taxon>Desulfotruncus</taxon>
    </lineage>
</organism>
<dbReference type="GO" id="GO:0030163">
    <property type="term" value="P:protein catabolic process"/>
    <property type="evidence" value="ECO:0007669"/>
    <property type="project" value="TreeGrafter"/>
</dbReference>
<dbReference type="SMART" id="SM00382">
    <property type="entry name" value="AAA"/>
    <property type="match status" value="1"/>
</dbReference>
<dbReference type="EMBL" id="FOOX01000005">
    <property type="protein sequence ID" value="SFG48605.1"/>
    <property type="molecule type" value="Genomic_DNA"/>
</dbReference>
<reference evidence="12" key="1">
    <citation type="submission" date="2016-10" db="EMBL/GenBank/DDBJ databases">
        <authorList>
            <person name="Varghese N."/>
            <person name="Submissions S."/>
        </authorList>
    </citation>
    <scope>NUCLEOTIDE SEQUENCE [LARGE SCALE GENOMIC DNA]</scope>
    <source>
        <strain evidence="12">DSM 17038</strain>
    </source>
</reference>
<dbReference type="InterPro" id="IPR000642">
    <property type="entry name" value="Peptidase_M41"/>
</dbReference>
<dbReference type="Pfam" id="PF00004">
    <property type="entry name" value="AAA"/>
    <property type="match status" value="1"/>
</dbReference>
<keyword evidence="4" id="KW-0479">Metal-binding</keyword>
<dbReference type="Proteomes" id="UP000199337">
    <property type="component" value="Unassembled WGS sequence"/>
</dbReference>
<protein>
    <submittedName>
        <fullName evidence="11">ATP-dependent metalloprotease FtsH</fullName>
    </submittedName>
</protein>
<dbReference type="Gene3D" id="1.20.58.760">
    <property type="entry name" value="Peptidase M41"/>
    <property type="match status" value="1"/>
</dbReference>
<keyword evidence="3 11" id="KW-0645">Protease</keyword>
<evidence type="ECO:0000259" key="10">
    <source>
        <dbReference type="SMART" id="SM00382"/>
    </source>
</evidence>
<keyword evidence="12" id="KW-1185">Reference proteome</keyword>
<accession>A0A1I2S6T3</accession>
<evidence type="ECO:0000256" key="2">
    <source>
        <dbReference type="ARBA" id="ARBA00010044"/>
    </source>
</evidence>
<dbReference type="FunFam" id="1.10.8.60:FF:000001">
    <property type="entry name" value="ATP-dependent zinc metalloprotease FtsH"/>
    <property type="match status" value="1"/>
</dbReference>
<gene>
    <name evidence="11" type="ORF">SAMN05660649_01800</name>
</gene>
<comment type="similarity">
    <text evidence="2">In the C-terminal section; belongs to the peptidase M41 family.</text>
</comment>
<keyword evidence="8" id="KW-0067">ATP-binding</keyword>
<dbReference type="Gene3D" id="1.10.8.60">
    <property type="match status" value="1"/>
</dbReference>
<evidence type="ECO:0000256" key="3">
    <source>
        <dbReference type="ARBA" id="ARBA00022670"/>
    </source>
</evidence>
<dbReference type="GO" id="GO:0046872">
    <property type="term" value="F:metal ion binding"/>
    <property type="evidence" value="ECO:0007669"/>
    <property type="project" value="UniProtKB-KW"/>
</dbReference>
<dbReference type="AlphaFoldDB" id="A0A1I2S6T3"/>
<name>A0A1I2S6T3_9FIRM</name>
<dbReference type="Pfam" id="PF01434">
    <property type="entry name" value="Peptidase_M41"/>
    <property type="match status" value="1"/>
</dbReference>
<dbReference type="GO" id="GO:0005886">
    <property type="term" value="C:plasma membrane"/>
    <property type="evidence" value="ECO:0007669"/>
    <property type="project" value="TreeGrafter"/>
</dbReference>
<dbReference type="STRING" id="341036.SAMN05660649_01800"/>
<feature type="transmembrane region" description="Helical" evidence="9">
    <location>
        <begin position="12"/>
        <end position="40"/>
    </location>
</feature>
<dbReference type="OrthoDB" id="9809379at2"/>
<dbReference type="SUPFAM" id="SSF52540">
    <property type="entry name" value="P-loop containing nucleoside triphosphate hydrolases"/>
    <property type="match status" value="1"/>
</dbReference>
<dbReference type="GO" id="GO:0004176">
    <property type="term" value="F:ATP-dependent peptidase activity"/>
    <property type="evidence" value="ECO:0007669"/>
    <property type="project" value="InterPro"/>
</dbReference>
<evidence type="ECO:0000256" key="8">
    <source>
        <dbReference type="RuleBase" id="RU003651"/>
    </source>
</evidence>
<evidence type="ECO:0000256" key="4">
    <source>
        <dbReference type="ARBA" id="ARBA00022723"/>
    </source>
</evidence>
<evidence type="ECO:0000313" key="11">
    <source>
        <dbReference type="EMBL" id="SFG48605.1"/>
    </source>
</evidence>
<dbReference type="PROSITE" id="PS00674">
    <property type="entry name" value="AAA"/>
    <property type="match status" value="1"/>
</dbReference>
<keyword evidence="7 11" id="KW-0482">Metalloprotease</keyword>
<dbReference type="InterPro" id="IPR003593">
    <property type="entry name" value="AAA+_ATPase"/>
</dbReference>
<comment type="similarity">
    <text evidence="8">Belongs to the AAA ATPase family.</text>
</comment>
<keyword evidence="8" id="KW-0547">Nucleotide-binding</keyword>
<dbReference type="SUPFAM" id="SSF140990">
    <property type="entry name" value="FtsH protease domain-like"/>
    <property type="match status" value="1"/>
</dbReference>
<dbReference type="PANTHER" id="PTHR23076:SF97">
    <property type="entry name" value="ATP-DEPENDENT ZINC METALLOPROTEASE YME1L1"/>
    <property type="match status" value="1"/>
</dbReference>
<proteinExistence type="inferred from homology"/>
<dbReference type="InterPro" id="IPR003959">
    <property type="entry name" value="ATPase_AAA_core"/>
</dbReference>
<evidence type="ECO:0000256" key="5">
    <source>
        <dbReference type="ARBA" id="ARBA00022801"/>
    </source>
</evidence>
<keyword evidence="9" id="KW-0812">Transmembrane</keyword>
<dbReference type="InterPro" id="IPR041569">
    <property type="entry name" value="AAA_lid_3"/>
</dbReference>
<dbReference type="PANTHER" id="PTHR23076">
    <property type="entry name" value="METALLOPROTEASE M41 FTSH"/>
    <property type="match status" value="1"/>
</dbReference>
<dbReference type="GO" id="GO:0004222">
    <property type="term" value="F:metalloendopeptidase activity"/>
    <property type="evidence" value="ECO:0007669"/>
    <property type="project" value="InterPro"/>
</dbReference>
<dbReference type="InterPro" id="IPR037219">
    <property type="entry name" value="Peptidase_M41-like"/>
</dbReference>
<evidence type="ECO:0000256" key="1">
    <source>
        <dbReference type="ARBA" id="ARBA00001947"/>
    </source>
</evidence>
<evidence type="ECO:0000313" key="12">
    <source>
        <dbReference type="Proteomes" id="UP000199337"/>
    </source>
</evidence>
<keyword evidence="5" id="KW-0378">Hydrolase</keyword>
<keyword evidence="9" id="KW-1133">Transmembrane helix</keyword>
<sequence length="499" mass="54789">MIKEISLGIGLAGVIFLAISGYDIVPILFLFMAAGILFYVARSRGMLTKSFNATPAANVSKVNFEDIGGQATAINELKEALDFIINQEKIINLGIRPLKGILLTGPPGTGKTLMAKAAAGYTESVFVACSGSEFIEMYAGVGAQRVRQLFQTARDTAAKLKKDSAIIFIDEIDILGGKRGQNTSHHEYDQTLNQMLVEMDGLKVNDKVRILVMAATNRVDMLDPALLRPGRFDRQVKVDLADKSGRLEILKLHCRNKPLSDDVSLDEIAKQTFGFSGAHLESLANEAAILAMREECTEIKQHHFLEAIDKVMMGEKLEKRPPREELERVAVHEVGHALVGEKVRPGSVSMLTIAPRGQALGYMRQTPENDSYLYTREYLENQIQVLLAGSIAEEIVLGNRSTGAGNDFEQAIKTAGQIIKSGMSELGVVDPDILPADLRYKVISSIIKEQEKMVKDFLGSLKGAIKQVVNVLLTEEKINGDSFRKLINRFNIEATDLTA</sequence>
<dbReference type="GO" id="GO:0005524">
    <property type="term" value="F:ATP binding"/>
    <property type="evidence" value="ECO:0007669"/>
    <property type="project" value="UniProtKB-KW"/>
</dbReference>
<evidence type="ECO:0000256" key="9">
    <source>
        <dbReference type="SAM" id="Phobius"/>
    </source>
</evidence>
<dbReference type="InterPro" id="IPR027417">
    <property type="entry name" value="P-loop_NTPase"/>
</dbReference>
<dbReference type="Pfam" id="PF17862">
    <property type="entry name" value="AAA_lid_3"/>
    <property type="match status" value="1"/>
</dbReference>
<dbReference type="GO" id="GO:0006508">
    <property type="term" value="P:proteolysis"/>
    <property type="evidence" value="ECO:0007669"/>
    <property type="project" value="UniProtKB-KW"/>
</dbReference>
<evidence type="ECO:0000256" key="7">
    <source>
        <dbReference type="ARBA" id="ARBA00023049"/>
    </source>
</evidence>
<dbReference type="RefSeq" id="WP_092470798.1">
    <property type="nucleotide sequence ID" value="NZ_FOOX01000005.1"/>
</dbReference>
<keyword evidence="9" id="KW-0472">Membrane</keyword>
<comment type="cofactor">
    <cofactor evidence="1">
        <name>Zn(2+)</name>
        <dbReference type="ChEBI" id="CHEBI:29105"/>
    </cofactor>
</comment>
<evidence type="ECO:0000256" key="6">
    <source>
        <dbReference type="ARBA" id="ARBA00022833"/>
    </source>
</evidence>